<keyword evidence="4 7" id="KW-1133">Transmembrane helix</keyword>
<dbReference type="EMBL" id="BSST01000001">
    <property type="protein sequence ID" value="GLX76927.1"/>
    <property type="molecule type" value="Genomic_DNA"/>
</dbReference>
<dbReference type="Pfam" id="PF00510">
    <property type="entry name" value="COX3"/>
    <property type="match status" value="1"/>
</dbReference>
<dbReference type="SUPFAM" id="SSF81452">
    <property type="entry name" value="Cytochrome c oxidase subunit III-like"/>
    <property type="match status" value="1"/>
</dbReference>
<dbReference type="Proteomes" id="UP001157186">
    <property type="component" value="Unassembled WGS sequence"/>
</dbReference>
<dbReference type="InterPro" id="IPR000298">
    <property type="entry name" value="Cyt_c_oxidase-like_su3"/>
</dbReference>
<evidence type="ECO:0000256" key="1">
    <source>
        <dbReference type="ARBA" id="ARBA00004141"/>
    </source>
</evidence>
<dbReference type="InterPro" id="IPR024791">
    <property type="entry name" value="Cyt_c/ubiquinol_Oxase_su3"/>
</dbReference>
<evidence type="ECO:0000259" key="8">
    <source>
        <dbReference type="PROSITE" id="PS50253"/>
    </source>
</evidence>
<name>A0ABQ6GNI5_9GAMM</name>
<comment type="caution">
    <text evidence="9">The sequence shown here is derived from an EMBL/GenBank/DDBJ whole genome shotgun (WGS) entry which is preliminary data.</text>
</comment>
<feature type="transmembrane region" description="Helical" evidence="7">
    <location>
        <begin position="80"/>
        <end position="102"/>
    </location>
</feature>
<dbReference type="InterPro" id="IPR035973">
    <property type="entry name" value="Cyt_c_oxidase_su3-like_sf"/>
</dbReference>
<protein>
    <submittedName>
        <fullName evidence="9">Cytochrome C oxidase subunit</fullName>
    </submittedName>
</protein>
<dbReference type="CDD" id="cd02862">
    <property type="entry name" value="NorE_like"/>
    <property type="match status" value="1"/>
</dbReference>
<reference evidence="9 10" key="1">
    <citation type="submission" date="2023-03" db="EMBL/GenBank/DDBJ databases">
        <title>Draft genome sequence of Thalassotalea insulae KCTC 62186T.</title>
        <authorList>
            <person name="Sawabe T."/>
        </authorList>
    </citation>
    <scope>NUCLEOTIDE SEQUENCE [LARGE SCALE GENOMIC DNA]</scope>
    <source>
        <strain evidence="9 10">KCTC 62186</strain>
    </source>
</reference>
<comment type="similarity">
    <text evidence="2 6">Belongs to the cytochrome c oxidase subunit 3 family.</text>
</comment>
<dbReference type="Gene3D" id="1.20.120.80">
    <property type="entry name" value="Cytochrome c oxidase, subunit III, four-helix bundle"/>
    <property type="match status" value="1"/>
</dbReference>
<evidence type="ECO:0000256" key="7">
    <source>
        <dbReference type="SAM" id="Phobius"/>
    </source>
</evidence>
<comment type="subcellular location">
    <subcellularLocation>
        <location evidence="6">Cell membrane</location>
        <topology evidence="6">Multi-pass membrane protein</topology>
    </subcellularLocation>
    <subcellularLocation>
        <location evidence="1">Membrane</location>
        <topology evidence="1">Multi-pass membrane protein</topology>
    </subcellularLocation>
</comment>
<feature type="transmembrane region" description="Helical" evidence="7">
    <location>
        <begin position="147"/>
        <end position="173"/>
    </location>
</feature>
<evidence type="ECO:0000256" key="2">
    <source>
        <dbReference type="ARBA" id="ARBA00010581"/>
    </source>
</evidence>
<keyword evidence="10" id="KW-1185">Reference proteome</keyword>
<dbReference type="PANTHER" id="PTHR11403:SF6">
    <property type="entry name" value="NITRIC OXIDE REDUCTASE SUBUNIT E"/>
    <property type="match status" value="1"/>
</dbReference>
<proteinExistence type="inferred from homology"/>
<keyword evidence="3 6" id="KW-0812">Transmembrane</keyword>
<keyword evidence="5 7" id="KW-0472">Membrane</keyword>
<gene>
    <name evidence="9" type="ORF">tinsulaeT_02670</name>
</gene>
<evidence type="ECO:0000313" key="9">
    <source>
        <dbReference type="EMBL" id="GLX76927.1"/>
    </source>
</evidence>
<feature type="transmembrane region" description="Helical" evidence="7">
    <location>
        <begin position="193"/>
        <end position="210"/>
    </location>
</feature>
<dbReference type="InterPro" id="IPR013833">
    <property type="entry name" value="Cyt_c_oxidase_su3_a-hlx"/>
</dbReference>
<evidence type="ECO:0000256" key="5">
    <source>
        <dbReference type="ARBA" id="ARBA00023136"/>
    </source>
</evidence>
<sequence length="211" mass="24001">MSQIPSMRLWMSQEFTSMSSRVSGPITEASNRLPGDLAMWFFILAELTVFAIFFIGFAVSEQLNIELFKQGKAQLHKTAGVINTIALITSSLFVALAVRAIHQKNNQLSIQLLTLAQLCSCVYLLCKSWEYHSLFELGFTIETNVFFTLYFLITFFHFLHVILGMVILGFIAVKAKTDSYQHDVSGFESGACYWHMVDMVWIILFPLVYVI</sequence>
<accession>A0ABQ6GNI5</accession>
<dbReference type="PANTHER" id="PTHR11403">
    <property type="entry name" value="CYTOCHROME C OXIDASE SUBUNIT III"/>
    <property type="match status" value="1"/>
</dbReference>
<evidence type="ECO:0000256" key="3">
    <source>
        <dbReference type="ARBA" id="ARBA00022692"/>
    </source>
</evidence>
<evidence type="ECO:0000256" key="4">
    <source>
        <dbReference type="ARBA" id="ARBA00022989"/>
    </source>
</evidence>
<feature type="domain" description="Heme-copper oxidase subunit III family profile" evidence="8">
    <location>
        <begin position="1"/>
        <end position="211"/>
    </location>
</feature>
<evidence type="ECO:0000256" key="6">
    <source>
        <dbReference type="RuleBase" id="RU003376"/>
    </source>
</evidence>
<feature type="transmembrane region" description="Helical" evidence="7">
    <location>
        <begin position="37"/>
        <end position="59"/>
    </location>
</feature>
<dbReference type="PROSITE" id="PS50253">
    <property type="entry name" value="COX3"/>
    <property type="match status" value="1"/>
</dbReference>
<organism evidence="9 10">
    <name type="scientific">Thalassotalea insulae</name>
    <dbReference type="NCBI Taxonomy" id="2056778"/>
    <lineage>
        <taxon>Bacteria</taxon>
        <taxon>Pseudomonadati</taxon>
        <taxon>Pseudomonadota</taxon>
        <taxon>Gammaproteobacteria</taxon>
        <taxon>Alteromonadales</taxon>
        <taxon>Colwelliaceae</taxon>
        <taxon>Thalassotalea</taxon>
    </lineage>
</organism>
<evidence type="ECO:0000313" key="10">
    <source>
        <dbReference type="Proteomes" id="UP001157186"/>
    </source>
</evidence>